<dbReference type="GO" id="GO:0031491">
    <property type="term" value="F:nucleosome binding"/>
    <property type="evidence" value="ECO:0007669"/>
    <property type="project" value="TreeGrafter"/>
</dbReference>
<keyword evidence="10" id="KW-1185">Reference proteome</keyword>
<feature type="domain" description="CAF1B/HIR1 beta-propeller" evidence="8">
    <location>
        <begin position="31"/>
        <end position="209"/>
    </location>
</feature>
<dbReference type="AlphaFoldDB" id="A0AAD5M5H1"/>
<dbReference type="EMBL" id="JAKCXM010000077">
    <property type="protein sequence ID" value="KAJ0403686.1"/>
    <property type="molecule type" value="Genomic_DNA"/>
</dbReference>
<comment type="similarity">
    <text evidence="2">Belongs to the WD repeat HIR1 family.</text>
</comment>
<dbReference type="InterPro" id="IPR015943">
    <property type="entry name" value="WD40/YVTN_repeat-like_dom_sf"/>
</dbReference>
<dbReference type="GO" id="GO:0006338">
    <property type="term" value="P:chromatin remodeling"/>
    <property type="evidence" value="ECO:0007669"/>
    <property type="project" value="TreeGrafter"/>
</dbReference>
<dbReference type="InterPro" id="IPR031120">
    <property type="entry name" value="HIR1-like"/>
</dbReference>
<evidence type="ECO:0000256" key="6">
    <source>
        <dbReference type="ARBA" id="ARBA00023242"/>
    </source>
</evidence>
<dbReference type="PROSITE" id="PS50082">
    <property type="entry name" value="WD_REPEATS_2"/>
    <property type="match status" value="4"/>
</dbReference>
<dbReference type="InterPro" id="IPR055410">
    <property type="entry name" value="Beta-prop_CAF1B_HIR1"/>
</dbReference>
<evidence type="ECO:0000256" key="2">
    <source>
        <dbReference type="ARBA" id="ARBA00007306"/>
    </source>
</evidence>
<dbReference type="Proteomes" id="UP001209570">
    <property type="component" value="Unassembled WGS sequence"/>
</dbReference>
<comment type="subcellular location">
    <subcellularLocation>
        <location evidence="1">Nucleus</location>
    </subcellularLocation>
</comment>
<feature type="repeat" description="WD" evidence="7">
    <location>
        <begin position="172"/>
        <end position="213"/>
    </location>
</feature>
<dbReference type="PANTHER" id="PTHR13831:SF0">
    <property type="entry name" value="PROTEIN HIRA"/>
    <property type="match status" value="1"/>
</dbReference>
<evidence type="ECO:0000313" key="10">
    <source>
        <dbReference type="Proteomes" id="UP001209570"/>
    </source>
</evidence>
<feature type="repeat" description="WD" evidence="7">
    <location>
        <begin position="123"/>
        <end position="164"/>
    </location>
</feature>
<dbReference type="PROSITE" id="PS00678">
    <property type="entry name" value="WD_REPEATS_1"/>
    <property type="match status" value="1"/>
</dbReference>
<evidence type="ECO:0000256" key="4">
    <source>
        <dbReference type="ARBA" id="ARBA00022737"/>
    </source>
</evidence>
<keyword evidence="5" id="KW-0156">Chromatin regulator</keyword>
<gene>
    <name evidence="9" type="ORF">P43SY_003798</name>
</gene>
<keyword evidence="3 7" id="KW-0853">WD repeat</keyword>
<feature type="repeat" description="WD" evidence="7">
    <location>
        <begin position="63"/>
        <end position="97"/>
    </location>
</feature>
<dbReference type="InterPro" id="IPR036322">
    <property type="entry name" value="WD40_repeat_dom_sf"/>
</dbReference>
<dbReference type="InterPro" id="IPR020472">
    <property type="entry name" value="WD40_PAC1"/>
</dbReference>
<evidence type="ECO:0000256" key="5">
    <source>
        <dbReference type="ARBA" id="ARBA00022853"/>
    </source>
</evidence>
<protein>
    <recommendedName>
        <fullName evidence="8">CAF1B/HIR1 beta-propeller domain-containing protein</fullName>
    </recommendedName>
</protein>
<name>A0AAD5M5H1_PYTIN</name>
<evidence type="ECO:0000256" key="1">
    <source>
        <dbReference type="ARBA" id="ARBA00004123"/>
    </source>
</evidence>
<dbReference type="Pfam" id="PF24105">
    <property type="entry name" value="Beta-prop_CAF1B_HIR1"/>
    <property type="match status" value="1"/>
</dbReference>
<dbReference type="PANTHER" id="PTHR13831">
    <property type="entry name" value="MEMBER OF THE HIR1 FAMILY OF WD-REPEAT PROTEINS"/>
    <property type="match status" value="1"/>
</dbReference>
<dbReference type="SMART" id="SM00320">
    <property type="entry name" value="WD40"/>
    <property type="match status" value="4"/>
</dbReference>
<dbReference type="GO" id="GO:0000417">
    <property type="term" value="C:HIR complex"/>
    <property type="evidence" value="ECO:0007669"/>
    <property type="project" value="TreeGrafter"/>
</dbReference>
<organism evidence="9 10">
    <name type="scientific">Pythium insidiosum</name>
    <name type="common">Pythiosis disease agent</name>
    <dbReference type="NCBI Taxonomy" id="114742"/>
    <lineage>
        <taxon>Eukaryota</taxon>
        <taxon>Sar</taxon>
        <taxon>Stramenopiles</taxon>
        <taxon>Oomycota</taxon>
        <taxon>Peronosporomycetes</taxon>
        <taxon>Pythiales</taxon>
        <taxon>Pythiaceae</taxon>
        <taxon>Pythium</taxon>
    </lineage>
</organism>
<comment type="caution">
    <text evidence="9">The sequence shown here is derived from an EMBL/GenBank/DDBJ whole genome shotgun (WGS) entry which is preliminary data.</text>
</comment>
<feature type="repeat" description="WD" evidence="7">
    <location>
        <begin position="14"/>
        <end position="45"/>
    </location>
</feature>
<sequence length="297" mass="32573">MLLEKPGDVRHENAAGNATAIYGVDAHPSKLLFATAGGDGSVKIWALDPQGGGIAAFELLATLSFHEQAVNCVRWAGHGRFLASGSDDQLVLLYELQPGAPPPVPFGSNAKPNKQNWGRCATLKRHTMDIQDLAWSPDDRLLATCSIDNTICIWDVDSTSITPVMNQPLHTLSSHNGWVKGVAWDPVGKYLTSAGEDKTVRVWHVDSFEEVEVISEPFEGYDSFVYSDFSTSLATDAVITRDIPSHNKRELLRTHVLPTMATNRTLQRIVAKYQLMLSDIDRGDAETDGNDTVTEKE</sequence>
<dbReference type="PROSITE" id="PS50294">
    <property type="entry name" value="WD_REPEATS_REGION"/>
    <property type="match status" value="4"/>
</dbReference>
<keyword evidence="4" id="KW-0677">Repeat</keyword>
<evidence type="ECO:0000256" key="3">
    <source>
        <dbReference type="ARBA" id="ARBA00022574"/>
    </source>
</evidence>
<dbReference type="SUPFAM" id="SSF50978">
    <property type="entry name" value="WD40 repeat-like"/>
    <property type="match status" value="1"/>
</dbReference>
<dbReference type="InterPro" id="IPR019775">
    <property type="entry name" value="WD40_repeat_CS"/>
</dbReference>
<dbReference type="GO" id="GO:0006351">
    <property type="term" value="P:DNA-templated transcription"/>
    <property type="evidence" value="ECO:0007669"/>
    <property type="project" value="InterPro"/>
</dbReference>
<evidence type="ECO:0000256" key="7">
    <source>
        <dbReference type="PROSITE-ProRule" id="PRU00221"/>
    </source>
</evidence>
<keyword evidence="6" id="KW-0539">Nucleus</keyword>
<evidence type="ECO:0000259" key="8">
    <source>
        <dbReference type="Pfam" id="PF24105"/>
    </source>
</evidence>
<accession>A0AAD5M5H1</accession>
<dbReference type="GO" id="GO:0005634">
    <property type="term" value="C:nucleus"/>
    <property type="evidence" value="ECO:0007669"/>
    <property type="project" value="UniProtKB-SubCell"/>
</dbReference>
<dbReference type="PRINTS" id="PR00320">
    <property type="entry name" value="GPROTEINBRPT"/>
</dbReference>
<proteinExistence type="inferred from homology"/>
<dbReference type="CDD" id="cd00200">
    <property type="entry name" value="WD40"/>
    <property type="match status" value="1"/>
</dbReference>
<dbReference type="GO" id="GO:0000785">
    <property type="term" value="C:chromatin"/>
    <property type="evidence" value="ECO:0007669"/>
    <property type="project" value="TreeGrafter"/>
</dbReference>
<dbReference type="Gene3D" id="2.130.10.10">
    <property type="entry name" value="YVTN repeat-like/Quinoprotein amine dehydrogenase"/>
    <property type="match status" value="1"/>
</dbReference>
<dbReference type="InterPro" id="IPR001680">
    <property type="entry name" value="WD40_rpt"/>
</dbReference>
<evidence type="ECO:0000313" key="9">
    <source>
        <dbReference type="EMBL" id="KAJ0403686.1"/>
    </source>
</evidence>
<reference evidence="9" key="1">
    <citation type="submission" date="2021-12" db="EMBL/GenBank/DDBJ databases">
        <title>Prjna785345.</title>
        <authorList>
            <person name="Rujirawat T."/>
            <person name="Krajaejun T."/>
        </authorList>
    </citation>
    <scope>NUCLEOTIDE SEQUENCE</scope>
    <source>
        <strain evidence="9">Pi057C3</strain>
    </source>
</reference>